<organism evidence="2">
    <name type="scientific">Siphoviridae sp. ctLnP14</name>
    <dbReference type="NCBI Taxonomy" id="2827851"/>
    <lineage>
        <taxon>Viruses</taxon>
        <taxon>Duplodnaviria</taxon>
        <taxon>Heunggongvirae</taxon>
        <taxon>Uroviricota</taxon>
        <taxon>Caudoviricetes</taxon>
    </lineage>
</organism>
<protein>
    <submittedName>
        <fullName evidence="2">Terminase small subunit</fullName>
    </submittedName>
</protein>
<evidence type="ECO:0000256" key="1">
    <source>
        <dbReference type="SAM" id="MobiDB-lite"/>
    </source>
</evidence>
<evidence type="ECO:0000313" key="2">
    <source>
        <dbReference type="EMBL" id="DAF47061.1"/>
    </source>
</evidence>
<reference evidence="2" key="1">
    <citation type="journal article" date="2021" name="Proc. Natl. Acad. Sci. U.S.A.">
        <title>A Catalog of Tens of Thousands of Viruses from Human Metagenomes Reveals Hidden Associations with Chronic Diseases.</title>
        <authorList>
            <person name="Tisza M.J."/>
            <person name="Buck C.B."/>
        </authorList>
    </citation>
    <scope>NUCLEOTIDE SEQUENCE</scope>
    <source>
        <strain evidence="2">CtLnP14</strain>
    </source>
</reference>
<name>A0A8S5S7Q0_9CAUD</name>
<feature type="region of interest" description="Disordered" evidence="1">
    <location>
        <begin position="101"/>
        <end position="124"/>
    </location>
</feature>
<proteinExistence type="predicted"/>
<dbReference type="EMBL" id="BK032550">
    <property type="protein sequence ID" value="DAF47061.1"/>
    <property type="molecule type" value="Genomic_DNA"/>
</dbReference>
<sequence length="124" mass="14229">MGENMKKQNLKQQAEEIIRLAEESGVQSHYFFLTTFERYQVQLGILADLERTIKEDGSLVTKEYVKGRENIYTHPAVSEYNRTTDSANRTAQTLMKIIKDLGKGKDDEEEEDPLMKLLNGGDNE</sequence>
<accession>A0A8S5S7Q0</accession>